<dbReference type="Proteomes" id="UP000216052">
    <property type="component" value="Chromosome"/>
</dbReference>
<name>A0ABZ3JAC1_SPOA4</name>
<evidence type="ECO:0000313" key="3">
    <source>
        <dbReference type="Proteomes" id="UP000216052"/>
    </source>
</evidence>
<dbReference type="RefSeq" id="WP_093793378.1">
    <property type="nucleotide sequence ID" value="NZ_CP155571.1"/>
</dbReference>
<organism evidence="2 3">
    <name type="scientific">Sporomusa acidovorans (strain ATCC 49682 / DSM 3132 / Mol)</name>
    <dbReference type="NCBI Taxonomy" id="1123286"/>
    <lineage>
        <taxon>Bacteria</taxon>
        <taxon>Bacillati</taxon>
        <taxon>Bacillota</taxon>
        <taxon>Negativicutes</taxon>
        <taxon>Selenomonadales</taxon>
        <taxon>Sporomusaceae</taxon>
        <taxon>Sporomusa</taxon>
    </lineage>
</organism>
<dbReference type="PANTHER" id="PTHR14969">
    <property type="entry name" value="SPHINGOSINE-1-PHOSPHATE PHOSPHOHYDROLASE"/>
    <property type="match status" value="1"/>
</dbReference>
<keyword evidence="3" id="KW-1185">Reference proteome</keyword>
<dbReference type="SUPFAM" id="SSF48317">
    <property type="entry name" value="Acid phosphatase/Vanadium-dependent haloperoxidase"/>
    <property type="match status" value="1"/>
</dbReference>
<dbReference type="InterPro" id="IPR000326">
    <property type="entry name" value="PAP2/HPO"/>
</dbReference>
<feature type="domain" description="Phosphatidic acid phosphatase type 2/haloperoxidase" evidence="1">
    <location>
        <begin position="132"/>
        <end position="234"/>
    </location>
</feature>
<protein>
    <recommendedName>
        <fullName evidence="1">Phosphatidic acid phosphatase type 2/haloperoxidase domain-containing protein</fullName>
    </recommendedName>
</protein>
<dbReference type="Gene3D" id="1.20.144.10">
    <property type="entry name" value="Phosphatidic acid phosphatase type 2/haloperoxidase"/>
    <property type="match status" value="1"/>
</dbReference>
<dbReference type="EMBL" id="CP155571">
    <property type="protein sequence ID" value="XFO75382.1"/>
    <property type="molecule type" value="Genomic_DNA"/>
</dbReference>
<proteinExistence type="predicted"/>
<accession>A0ABZ3JAC1</accession>
<evidence type="ECO:0000259" key="1">
    <source>
        <dbReference type="SMART" id="SM00014"/>
    </source>
</evidence>
<gene>
    <name evidence="2" type="ORF">SPACI_055020</name>
</gene>
<dbReference type="Pfam" id="PF01569">
    <property type="entry name" value="PAP2"/>
    <property type="match status" value="1"/>
</dbReference>
<sequence length="263" mass="29241">MKKFILLVCGFLFLCILLLNDLNTANASSLSSSKAESELSENNQLNFRKLCKDTGYVLSGPMHWDNSEWKSFFLYGGGTYLIYKNDNHIRNWFQDRHSNDGNRIARLGNALPLTGVIYMGGTYFWGNEKQKQVSKVGLESAFSTLIITETLKNAVSRKRPSGTGHDSFPSTHTAVAFSLATVIANEYKDDKHAGSVAYGLATVTGLSRIYDNRHWSSDVVAGGLIGYYTAKTIIKLNTSPKSNTKIQPFIDKDKAGMLVRKNF</sequence>
<dbReference type="InterPro" id="IPR036938">
    <property type="entry name" value="PAP2/HPO_sf"/>
</dbReference>
<reference evidence="2" key="1">
    <citation type="submission" date="2024-05" db="EMBL/GenBank/DDBJ databases">
        <title>Isolation and characterization of Sporomusa carbonis sp. nov., a carboxydotrophic hydrogenogen in the genus of Sporomusa isolated from a charcoal burning pile.</title>
        <authorList>
            <person name="Boeer T."/>
            <person name="Rosenbaum F."/>
            <person name="Eysell L."/>
            <person name="Mueller V."/>
            <person name="Daniel R."/>
            <person name="Poehlein A."/>
        </authorList>
    </citation>
    <scope>NUCLEOTIDE SEQUENCE [LARGE SCALE GENOMIC DNA]</scope>
    <source>
        <strain evidence="2">DSM 3132</strain>
    </source>
</reference>
<dbReference type="SMART" id="SM00014">
    <property type="entry name" value="acidPPc"/>
    <property type="match status" value="1"/>
</dbReference>
<evidence type="ECO:0000313" key="2">
    <source>
        <dbReference type="EMBL" id="XFO75382.1"/>
    </source>
</evidence>
<dbReference type="PANTHER" id="PTHR14969:SF13">
    <property type="entry name" value="AT30094P"/>
    <property type="match status" value="1"/>
</dbReference>
<dbReference type="CDD" id="cd03394">
    <property type="entry name" value="PAP2_like_5"/>
    <property type="match status" value="1"/>
</dbReference>